<proteinExistence type="predicted"/>
<evidence type="ECO:0000313" key="3">
    <source>
        <dbReference type="Proteomes" id="UP000184231"/>
    </source>
</evidence>
<organism evidence="2 3">
    <name type="scientific">Arenibacter nanhaiticus</name>
    <dbReference type="NCBI Taxonomy" id="558155"/>
    <lineage>
        <taxon>Bacteria</taxon>
        <taxon>Pseudomonadati</taxon>
        <taxon>Bacteroidota</taxon>
        <taxon>Flavobacteriia</taxon>
        <taxon>Flavobacteriales</taxon>
        <taxon>Flavobacteriaceae</taxon>
        <taxon>Arenibacter</taxon>
    </lineage>
</organism>
<protein>
    <submittedName>
        <fullName evidence="2">Uncharacterized protein</fullName>
    </submittedName>
</protein>
<dbReference type="AlphaFoldDB" id="A0A1M6KQU1"/>
<feature type="region of interest" description="Disordered" evidence="1">
    <location>
        <begin position="37"/>
        <end position="72"/>
    </location>
</feature>
<evidence type="ECO:0000313" key="2">
    <source>
        <dbReference type="EMBL" id="SHJ61260.1"/>
    </source>
</evidence>
<dbReference type="EMBL" id="FQYX01000027">
    <property type="protein sequence ID" value="SHJ61260.1"/>
    <property type="molecule type" value="Genomic_DNA"/>
</dbReference>
<keyword evidence="3" id="KW-1185">Reference proteome</keyword>
<gene>
    <name evidence="2" type="ORF">SAMN04487911_12724</name>
</gene>
<sequence>MPVAFNLWTLLVFLYHLTHIPMASFFQCPALGIAAASPQRSKGYSGEPDRRRRERPKTQAYGGTEIRAPPDT</sequence>
<evidence type="ECO:0000256" key="1">
    <source>
        <dbReference type="SAM" id="MobiDB-lite"/>
    </source>
</evidence>
<reference evidence="2 3" key="1">
    <citation type="submission" date="2016-11" db="EMBL/GenBank/DDBJ databases">
        <authorList>
            <person name="Jaros S."/>
            <person name="Januszkiewicz K."/>
            <person name="Wedrychowicz H."/>
        </authorList>
    </citation>
    <scope>NUCLEOTIDE SEQUENCE [LARGE SCALE GENOMIC DNA]</scope>
    <source>
        <strain evidence="2 3">CGMCC 1.8863</strain>
    </source>
</reference>
<dbReference type="Proteomes" id="UP000184231">
    <property type="component" value="Unassembled WGS sequence"/>
</dbReference>
<accession>A0A1M6KQU1</accession>
<name>A0A1M6KQU1_9FLAO</name>